<reference evidence="1" key="1">
    <citation type="submission" date="2022-02" db="EMBL/GenBank/DDBJ databases">
        <authorList>
            <person name="Henning P.M."/>
            <person name="McCubbin A.G."/>
            <person name="Shore J.S."/>
        </authorList>
    </citation>
    <scope>NUCLEOTIDE SEQUENCE</scope>
    <source>
        <strain evidence="1">F60SS</strain>
        <tissue evidence="1">Leaves</tissue>
    </source>
</reference>
<feature type="non-terminal residue" evidence="1">
    <location>
        <position position="277"/>
    </location>
</feature>
<dbReference type="Proteomes" id="UP001141552">
    <property type="component" value="Unassembled WGS sequence"/>
</dbReference>
<reference evidence="1" key="2">
    <citation type="journal article" date="2023" name="Plants (Basel)">
        <title>Annotation of the Turnera subulata (Passifloraceae) Draft Genome Reveals the S-Locus Evolved after the Divergence of Turneroideae from Passifloroideae in a Stepwise Manner.</title>
        <authorList>
            <person name="Henning P.M."/>
            <person name="Roalson E.H."/>
            <person name="Mir W."/>
            <person name="McCubbin A.G."/>
            <person name="Shore J.S."/>
        </authorList>
    </citation>
    <scope>NUCLEOTIDE SEQUENCE</scope>
    <source>
        <strain evidence="1">F60SS</strain>
    </source>
</reference>
<comment type="caution">
    <text evidence="1">The sequence shown here is derived from an EMBL/GenBank/DDBJ whole genome shotgun (WGS) entry which is preliminary data.</text>
</comment>
<dbReference type="PANTHER" id="PTHR31672:SF13">
    <property type="entry name" value="F-BOX PROTEIN CPR30-LIKE"/>
    <property type="match status" value="1"/>
</dbReference>
<organism evidence="1 2">
    <name type="scientific">Turnera subulata</name>
    <dbReference type="NCBI Taxonomy" id="218843"/>
    <lineage>
        <taxon>Eukaryota</taxon>
        <taxon>Viridiplantae</taxon>
        <taxon>Streptophyta</taxon>
        <taxon>Embryophyta</taxon>
        <taxon>Tracheophyta</taxon>
        <taxon>Spermatophyta</taxon>
        <taxon>Magnoliopsida</taxon>
        <taxon>eudicotyledons</taxon>
        <taxon>Gunneridae</taxon>
        <taxon>Pentapetalae</taxon>
        <taxon>rosids</taxon>
        <taxon>fabids</taxon>
        <taxon>Malpighiales</taxon>
        <taxon>Passifloraceae</taxon>
        <taxon>Turnera</taxon>
    </lineage>
</organism>
<dbReference type="OrthoDB" id="810573at2759"/>
<evidence type="ECO:0008006" key="3">
    <source>
        <dbReference type="Google" id="ProtNLM"/>
    </source>
</evidence>
<accession>A0A9Q0F6T0</accession>
<keyword evidence="2" id="KW-1185">Reference proteome</keyword>
<protein>
    <recommendedName>
        <fullName evidence="3">F-box associated domain-containing protein</fullName>
    </recommendedName>
</protein>
<name>A0A9Q0F6T0_9ROSI</name>
<evidence type="ECO:0000313" key="1">
    <source>
        <dbReference type="EMBL" id="KAJ4825979.1"/>
    </source>
</evidence>
<dbReference type="PANTHER" id="PTHR31672">
    <property type="entry name" value="BNACNNG10540D PROTEIN"/>
    <property type="match status" value="1"/>
</dbReference>
<dbReference type="AlphaFoldDB" id="A0A9Q0F6T0"/>
<dbReference type="InterPro" id="IPR050796">
    <property type="entry name" value="SCF_F-box_component"/>
</dbReference>
<proteinExistence type="predicted"/>
<evidence type="ECO:0000313" key="2">
    <source>
        <dbReference type="Proteomes" id="UP001141552"/>
    </source>
</evidence>
<gene>
    <name evidence="1" type="ORF">Tsubulata_037433</name>
</gene>
<sequence>MAVYKWWMKLITSPSFISRNLDGSLASTNQKPLFMLRHHHQYLTIVNRYSLHFENEEFDKYKSFHSLFSTVSHHDFIGSCNGLVCLASRLSYGDDKINNFILWNPLIQKYYNAPIYKYKQYKQRIFRAAICVGGILHSIATRVGSSGVNVIVSYDLREEGFGEIMLPDCLVRVQYRHKYHDCISISTYKDSSIMVCGDLGTDQFPIIQVWVLKEYGVVVDSWKKLSIDNGRLRIGRALRISSNDKLLLFMSHMGLSVCQSKWWHVCGSQKSKKCRVP</sequence>
<dbReference type="EMBL" id="JAKUCV010006773">
    <property type="protein sequence ID" value="KAJ4825979.1"/>
    <property type="molecule type" value="Genomic_DNA"/>
</dbReference>